<sequence length="577" mass="63316">MGCCGHRKKQTANYADQKWDHIQLSDFKNKGCGAPFAYGYLWFLLIISVVVYAVDSFVAVQLLAFDRWSSTIDPGIPFKVSKWIFSICIILSFVNLGFEAVMAARIIKRGNVAESYLDSLAVRWQSIRIGSGQGWRRFLVFAELTKSKKGAEYIAIFTYFSLKSWIRVLVCSGPRQVVNAFTLKSVYEAKLSVSSPSVGESLTGFFDKLRAFGEEDYRQAIIVGGMAFTFVVWVFSLLFLIAGVLFYVFFLFHWIPRADGGLSGYCIRKTNQAVLRIVTQKVNKALAKEEANRAKVAKKNGEKIPIARTATLPDVRPMNDDGLPQMPILGRSDTMTTLPQYESRPDTSGTIGLGSMDQKRPLPSRTGTMQSSSSYSSRAPLVAGAADMGYGRASPAPSLPDLDLSTVPPLRPGTSNSNRSFNRPGHNPSQSGSSIRSGVNPYAPSLRSPPAQMSNYRGPDNGAPWQQPLSRQYDAYRPEGRPSPVPSAPPAYRNGTPAMGPGSGYPQPPQRSATAGPVPPRGPPQSRGPMGDYFDRSGTPASRPAPPQDYMNRPGTSQSQRGGQFGYDMESQMDRRY</sequence>
<keyword evidence="4" id="KW-1185">Reference proteome</keyword>
<keyword evidence="2" id="KW-1133">Transmembrane helix</keyword>
<comment type="caution">
    <text evidence="3">The sequence shown here is derived from an EMBL/GenBank/DDBJ whole genome shotgun (WGS) entry which is preliminary data.</text>
</comment>
<reference evidence="3" key="1">
    <citation type="submission" date="2022-10" db="EMBL/GenBank/DDBJ databases">
        <title>Determination and structural analysis of whole genome sequence of Sarocladium strictum F4-1.</title>
        <authorList>
            <person name="Hu L."/>
            <person name="Jiang Y."/>
        </authorList>
    </citation>
    <scope>NUCLEOTIDE SEQUENCE</scope>
    <source>
        <strain evidence="3">F4-1</strain>
    </source>
</reference>
<evidence type="ECO:0000256" key="2">
    <source>
        <dbReference type="SAM" id="Phobius"/>
    </source>
</evidence>
<keyword evidence="2" id="KW-0472">Membrane</keyword>
<dbReference type="EMBL" id="JAPDFR010000007">
    <property type="protein sequence ID" value="KAK0385366.1"/>
    <property type="molecule type" value="Genomic_DNA"/>
</dbReference>
<dbReference type="PANTHER" id="PTHR36424:SF1">
    <property type="entry name" value="LOW AFFINITY K(+) TRANSPORTER 1-RELATED"/>
    <property type="match status" value="1"/>
</dbReference>
<dbReference type="PANTHER" id="PTHR36424">
    <property type="entry name" value="PHEROMONE-REGULATED MEMBRANE PROTEIN 6"/>
    <property type="match status" value="1"/>
</dbReference>
<dbReference type="InterPro" id="IPR031606">
    <property type="entry name" value="Kch1/2"/>
</dbReference>
<protein>
    <recommendedName>
        <fullName evidence="5">Vacuolar membrane protein</fullName>
    </recommendedName>
</protein>
<feature type="compositionally biased region" description="Polar residues" evidence="1">
    <location>
        <begin position="333"/>
        <end position="350"/>
    </location>
</feature>
<feature type="transmembrane region" description="Helical" evidence="2">
    <location>
        <begin position="227"/>
        <end position="255"/>
    </location>
</feature>
<feature type="transmembrane region" description="Helical" evidence="2">
    <location>
        <begin position="40"/>
        <end position="63"/>
    </location>
</feature>
<evidence type="ECO:0000313" key="3">
    <source>
        <dbReference type="EMBL" id="KAK0385366.1"/>
    </source>
</evidence>
<dbReference type="GO" id="GO:0005886">
    <property type="term" value="C:plasma membrane"/>
    <property type="evidence" value="ECO:0007669"/>
    <property type="project" value="InterPro"/>
</dbReference>
<feature type="region of interest" description="Disordered" evidence="1">
    <location>
        <begin position="315"/>
        <end position="377"/>
    </location>
</feature>
<keyword evidence="2" id="KW-0812">Transmembrane</keyword>
<evidence type="ECO:0000256" key="1">
    <source>
        <dbReference type="SAM" id="MobiDB-lite"/>
    </source>
</evidence>
<dbReference type="AlphaFoldDB" id="A0AA39L5K8"/>
<evidence type="ECO:0008006" key="5">
    <source>
        <dbReference type="Google" id="ProtNLM"/>
    </source>
</evidence>
<gene>
    <name evidence="3" type="ORF">NLU13_7842</name>
</gene>
<feature type="region of interest" description="Disordered" evidence="1">
    <location>
        <begin position="392"/>
        <end position="577"/>
    </location>
</feature>
<feature type="compositionally biased region" description="Polar residues" evidence="1">
    <location>
        <begin position="413"/>
        <end position="437"/>
    </location>
</feature>
<evidence type="ECO:0000313" key="4">
    <source>
        <dbReference type="Proteomes" id="UP001175261"/>
    </source>
</evidence>
<dbReference type="Proteomes" id="UP001175261">
    <property type="component" value="Unassembled WGS sequence"/>
</dbReference>
<dbReference type="GO" id="GO:0015079">
    <property type="term" value="F:potassium ion transmembrane transporter activity"/>
    <property type="evidence" value="ECO:0007669"/>
    <property type="project" value="InterPro"/>
</dbReference>
<feature type="transmembrane region" description="Helical" evidence="2">
    <location>
        <begin position="83"/>
        <end position="107"/>
    </location>
</feature>
<organism evidence="3 4">
    <name type="scientific">Sarocladium strictum</name>
    <name type="common">Black bundle disease fungus</name>
    <name type="synonym">Acremonium strictum</name>
    <dbReference type="NCBI Taxonomy" id="5046"/>
    <lineage>
        <taxon>Eukaryota</taxon>
        <taxon>Fungi</taxon>
        <taxon>Dikarya</taxon>
        <taxon>Ascomycota</taxon>
        <taxon>Pezizomycotina</taxon>
        <taxon>Sordariomycetes</taxon>
        <taxon>Hypocreomycetidae</taxon>
        <taxon>Hypocreales</taxon>
        <taxon>Sarocladiaceae</taxon>
        <taxon>Sarocladium</taxon>
    </lineage>
</organism>
<accession>A0AA39L5K8</accession>
<dbReference type="Pfam" id="PF16944">
    <property type="entry name" value="KCH"/>
    <property type="match status" value="1"/>
</dbReference>
<name>A0AA39L5K8_SARSR</name>
<proteinExistence type="predicted"/>